<protein>
    <submittedName>
        <fullName evidence="1">Uncharacterized protein</fullName>
    </submittedName>
</protein>
<comment type="caution">
    <text evidence="1">The sequence shown here is derived from an EMBL/GenBank/DDBJ whole genome shotgun (WGS) entry which is preliminary data.</text>
</comment>
<organism evidence="1 2">
    <name type="scientific">Datura stramonium</name>
    <name type="common">Jimsonweed</name>
    <name type="synonym">Common thornapple</name>
    <dbReference type="NCBI Taxonomy" id="4076"/>
    <lineage>
        <taxon>Eukaryota</taxon>
        <taxon>Viridiplantae</taxon>
        <taxon>Streptophyta</taxon>
        <taxon>Embryophyta</taxon>
        <taxon>Tracheophyta</taxon>
        <taxon>Spermatophyta</taxon>
        <taxon>Magnoliopsida</taxon>
        <taxon>eudicotyledons</taxon>
        <taxon>Gunneridae</taxon>
        <taxon>Pentapetalae</taxon>
        <taxon>asterids</taxon>
        <taxon>lamiids</taxon>
        <taxon>Solanales</taxon>
        <taxon>Solanaceae</taxon>
        <taxon>Solanoideae</taxon>
        <taxon>Datureae</taxon>
        <taxon>Datura</taxon>
    </lineage>
</organism>
<feature type="non-terminal residue" evidence="1">
    <location>
        <position position="52"/>
    </location>
</feature>
<proteinExistence type="predicted"/>
<name>A0ABS8VB27_DATST</name>
<sequence>MGMTTIITIARNVTDSSSMSDRLKLPTWAFFDHYRSLSAIRRSPLGVHQNYR</sequence>
<accession>A0ABS8VB27</accession>
<dbReference type="Proteomes" id="UP000823775">
    <property type="component" value="Unassembled WGS sequence"/>
</dbReference>
<gene>
    <name evidence="1" type="ORF">HAX54_030405</name>
</gene>
<dbReference type="EMBL" id="JACEIK010003806">
    <property type="protein sequence ID" value="MCD9643185.1"/>
    <property type="molecule type" value="Genomic_DNA"/>
</dbReference>
<keyword evidence="2" id="KW-1185">Reference proteome</keyword>
<evidence type="ECO:0000313" key="2">
    <source>
        <dbReference type="Proteomes" id="UP000823775"/>
    </source>
</evidence>
<evidence type="ECO:0000313" key="1">
    <source>
        <dbReference type="EMBL" id="MCD9643185.1"/>
    </source>
</evidence>
<reference evidence="1 2" key="1">
    <citation type="journal article" date="2021" name="BMC Genomics">
        <title>Datura genome reveals duplications of psychoactive alkaloid biosynthetic genes and high mutation rate following tissue culture.</title>
        <authorList>
            <person name="Rajewski A."/>
            <person name="Carter-House D."/>
            <person name="Stajich J."/>
            <person name="Litt A."/>
        </authorList>
    </citation>
    <scope>NUCLEOTIDE SEQUENCE [LARGE SCALE GENOMIC DNA]</scope>
    <source>
        <strain evidence="1">AR-01</strain>
    </source>
</reference>